<evidence type="ECO:0000256" key="5">
    <source>
        <dbReference type="SAM" id="MobiDB-lite"/>
    </source>
</evidence>
<feature type="transmembrane region" description="Helical" evidence="6">
    <location>
        <begin position="288"/>
        <end position="309"/>
    </location>
</feature>
<feature type="region of interest" description="Disordered" evidence="5">
    <location>
        <begin position="594"/>
        <end position="619"/>
    </location>
</feature>
<organism evidence="7 8">
    <name type="scientific">Halovivax asiaticus JCM 14624</name>
    <dbReference type="NCBI Taxonomy" id="1227490"/>
    <lineage>
        <taxon>Archaea</taxon>
        <taxon>Methanobacteriati</taxon>
        <taxon>Methanobacteriota</taxon>
        <taxon>Stenosarchaea group</taxon>
        <taxon>Halobacteria</taxon>
        <taxon>Halobacteriales</taxon>
        <taxon>Natrialbaceae</taxon>
        <taxon>Halovivax</taxon>
    </lineage>
</organism>
<comment type="caution">
    <text evidence="7">The sequence shown here is derived from an EMBL/GenBank/DDBJ whole genome shotgun (WGS) entry which is preliminary data.</text>
</comment>
<feature type="transmembrane region" description="Helical" evidence="6">
    <location>
        <begin position="37"/>
        <end position="60"/>
    </location>
</feature>
<dbReference type="GO" id="GO:0016020">
    <property type="term" value="C:membrane"/>
    <property type="evidence" value="ECO:0007669"/>
    <property type="project" value="UniProtKB-SubCell"/>
</dbReference>
<dbReference type="RefSeq" id="WP_007702431.1">
    <property type="nucleotide sequence ID" value="NZ_AOIQ01000017.1"/>
</dbReference>
<feature type="transmembrane region" description="Helical" evidence="6">
    <location>
        <begin position="6"/>
        <end position="25"/>
    </location>
</feature>
<evidence type="ECO:0000256" key="2">
    <source>
        <dbReference type="ARBA" id="ARBA00022692"/>
    </source>
</evidence>
<dbReference type="STRING" id="1227490.C479_11365"/>
<dbReference type="AlphaFoldDB" id="M0BEZ4"/>
<dbReference type="SUPFAM" id="SSF144091">
    <property type="entry name" value="Rhomboid-like"/>
    <property type="match status" value="1"/>
</dbReference>
<sequence length="644" mass="67789">MVVSKTVLGLGLAVALALGYLLSSIDRVRWRRRLSSRLIYGIPWGTAVTVSVLVAFYLFAQHGFAHWERPVTYPYISWSYFYPTGWLTAGIAHGSPAHLVSNATATVVFGVIAEYTWGHYPPSERGRTDEPELAPDHQDGGSAEPGGRVGPAERVGPSHRSGGWLANPWVRALVAFPGTLFAIALLTSVFSLGPGLGFSGAVYAIVAFTLLVAPRLAVGGVVASAALGVLYDAVTNPIVTAGIESGAPSPPGWAGVGFQAHLLGFLLGAICAIAVLRTRERTPATGSIFGALLLVGLAQSVWLLVWPGGSDTYTLYRGVGVTFLFVLAVVVSVAATGPTRRLPRPLATVPRMPSRKRLAIVWVGLLTVALGLFVAAPLAMGEASGFVVGIFVVAYALLVIPAIPPLLPDRLTGGPVDYRQAALVTLCVLAAVVAVVGVPYGFTLIDGEPTGSGAVDVGEYTVTYEENASIDRTMLGFPEDAQSNATYDGLLIASDDHEVFTIGERADVIAYDGEATVAVGGPGEYETIRAERTGWEVLGNETVYAIDLVVDGDRTRSYATAPVETGAQFDETRVLLAPTADGFEVRFEQDGETTTVPVPEVNGSQSAGPFVVRTESGEDSDRITVSRDGVTATIAERETYPGSQ</sequence>
<feature type="transmembrane region" description="Helical" evidence="6">
    <location>
        <begin position="315"/>
        <end position="337"/>
    </location>
</feature>
<evidence type="ECO:0000256" key="4">
    <source>
        <dbReference type="ARBA" id="ARBA00023136"/>
    </source>
</evidence>
<gene>
    <name evidence="7" type="ORF">C479_11365</name>
</gene>
<evidence type="ECO:0000256" key="6">
    <source>
        <dbReference type="SAM" id="Phobius"/>
    </source>
</evidence>
<protein>
    <submittedName>
        <fullName evidence="7">Rhomboid family protein</fullName>
    </submittedName>
</protein>
<evidence type="ECO:0000313" key="8">
    <source>
        <dbReference type="Proteomes" id="UP000011560"/>
    </source>
</evidence>
<proteinExistence type="predicted"/>
<accession>M0BEZ4</accession>
<feature type="compositionally biased region" description="Basic and acidic residues" evidence="5">
    <location>
        <begin position="122"/>
        <end position="139"/>
    </location>
</feature>
<feature type="region of interest" description="Disordered" evidence="5">
    <location>
        <begin position="122"/>
        <end position="159"/>
    </location>
</feature>
<feature type="transmembrane region" description="Helical" evidence="6">
    <location>
        <begin position="202"/>
        <end position="231"/>
    </location>
</feature>
<keyword evidence="2 6" id="KW-0812">Transmembrane</keyword>
<feature type="transmembrane region" description="Helical" evidence="6">
    <location>
        <begin position="420"/>
        <end position="442"/>
    </location>
</feature>
<feature type="transmembrane region" description="Helical" evidence="6">
    <location>
        <begin position="386"/>
        <end position="408"/>
    </location>
</feature>
<feature type="transmembrane region" description="Helical" evidence="6">
    <location>
        <begin position="251"/>
        <end position="276"/>
    </location>
</feature>
<dbReference type="Gene3D" id="1.20.1540.10">
    <property type="entry name" value="Rhomboid-like"/>
    <property type="match status" value="1"/>
</dbReference>
<keyword evidence="8" id="KW-1185">Reference proteome</keyword>
<feature type="transmembrane region" description="Helical" evidence="6">
    <location>
        <begin position="358"/>
        <end position="380"/>
    </location>
</feature>
<evidence type="ECO:0000256" key="1">
    <source>
        <dbReference type="ARBA" id="ARBA00004141"/>
    </source>
</evidence>
<comment type="subcellular location">
    <subcellularLocation>
        <location evidence="1">Membrane</location>
        <topology evidence="1">Multi-pass membrane protein</topology>
    </subcellularLocation>
</comment>
<dbReference type="EMBL" id="AOIQ01000017">
    <property type="protein sequence ID" value="ELZ09415.1"/>
    <property type="molecule type" value="Genomic_DNA"/>
</dbReference>
<reference evidence="7 8" key="1">
    <citation type="journal article" date="2014" name="PLoS Genet.">
        <title>Phylogenetically driven sequencing of extremely halophilic archaea reveals strategies for static and dynamic osmo-response.</title>
        <authorList>
            <person name="Becker E.A."/>
            <person name="Seitzer P.M."/>
            <person name="Tritt A."/>
            <person name="Larsen D."/>
            <person name="Krusor M."/>
            <person name="Yao A.I."/>
            <person name="Wu D."/>
            <person name="Madern D."/>
            <person name="Eisen J.A."/>
            <person name="Darling A.E."/>
            <person name="Facciotti M.T."/>
        </authorList>
    </citation>
    <scope>NUCLEOTIDE SEQUENCE [LARGE SCALE GENOMIC DNA]</scope>
    <source>
        <strain evidence="7 8">JCM 14624</strain>
    </source>
</reference>
<keyword evidence="4 6" id="KW-0472">Membrane</keyword>
<name>M0BEZ4_9EURY</name>
<feature type="compositionally biased region" description="Polar residues" evidence="5">
    <location>
        <begin position="594"/>
        <end position="607"/>
    </location>
</feature>
<feature type="transmembrane region" description="Helical" evidence="6">
    <location>
        <begin position="169"/>
        <end position="190"/>
    </location>
</feature>
<evidence type="ECO:0000313" key="7">
    <source>
        <dbReference type="EMBL" id="ELZ09415.1"/>
    </source>
</evidence>
<dbReference type="PATRIC" id="fig|1227490.4.peg.2318"/>
<dbReference type="OrthoDB" id="205691at2157"/>
<keyword evidence="3 6" id="KW-1133">Transmembrane helix</keyword>
<dbReference type="InterPro" id="IPR035952">
    <property type="entry name" value="Rhomboid-like_sf"/>
</dbReference>
<dbReference type="Proteomes" id="UP000011560">
    <property type="component" value="Unassembled WGS sequence"/>
</dbReference>
<evidence type="ECO:0000256" key="3">
    <source>
        <dbReference type="ARBA" id="ARBA00022989"/>
    </source>
</evidence>